<keyword evidence="3" id="KW-1185">Reference proteome</keyword>
<gene>
    <name evidence="2" type="ORF">MGAL_10B062115</name>
</gene>
<organism evidence="2 3">
    <name type="scientific">Mytilus galloprovincialis</name>
    <name type="common">Mediterranean mussel</name>
    <dbReference type="NCBI Taxonomy" id="29158"/>
    <lineage>
        <taxon>Eukaryota</taxon>
        <taxon>Metazoa</taxon>
        <taxon>Spiralia</taxon>
        <taxon>Lophotrochozoa</taxon>
        <taxon>Mollusca</taxon>
        <taxon>Bivalvia</taxon>
        <taxon>Autobranchia</taxon>
        <taxon>Pteriomorphia</taxon>
        <taxon>Mytilida</taxon>
        <taxon>Mytiloidea</taxon>
        <taxon>Mytilidae</taxon>
        <taxon>Mytilinae</taxon>
        <taxon>Mytilus</taxon>
    </lineage>
</organism>
<feature type="chain" id="PRO_5033025062" evidence="1">
    <location>
        <begin position="18"/>
        <end position="146"/>
    </location>
</feature>
<reference evidence="2" key="1">
    <citation type="submission" date="2018-11" db="EMBL/GenBank/DDBJ databases">
        <authorList>
            <person name="Alioto T."/>
            <person name="Alioto T."/>
        </authorList>
    </citation>
    <scope>NUCLEOTIDE SEQUENCE</scope>
</reference>
<dbReference type="Proteomes" id="UP000596742">
    <property type="component" value="Unassembled WGS sequence"/>
</dbReference>
<evidence type="ECO:0000313" key="2">
    <source>
        <dbReference type="EMBL" id="VDI16573.1"/>
    </source>
</evidence>
<evidence type="ECO:0000256" key="1">
    <source>
        <dbReference type="SAM" id="SignalP"/>
    </source>
</evidence>
<comment type="caution">
    <text evidence="2">The sequence shown here is derived from an EMBL/GenBank/DDBJ whole genome shotgun (WGS) entry which is preliminary data.</text>
</comment>
<evidence type="ECO:0000313" key="3">
    <source>
        <dbReference type="Proteomes" id="UP000596742"/>
    </source>
</evidence>
<dbReference type="EMBL" id="UYJE01003101">
    <property type="protein sequence ID" value="VDI16573.1"/>
    <property type="molecule type" value="Genomic_DNA"/>
</dbReference>
<feature type="signal peptide" evidence="1">
    <location>
        <begin position="1"/>
        <end position="17"/>
    </location>
</feature>
<protein>
    <submittedName>
        <fullName evidence="2">Uncharacterized protein</fullName>
    </submittedName>
</protein>
<proteinExistence type="predicted"/>
<dbReference type="AlphaFoldDB" id="A0A8B6D9I4"/>
<sequence>MSKTPLLCIALLACVQAQSQSPFGNFFSGPLKPTFKYTGGYSGNVGAKYDFKNGNGLSANLHADLKNPGLINGFGIRGHANLGKGWYGGAHVNHGWGSNRGTGIGITLGKKFDFGRKRAIKCMSSCDSACRRSTEMCMKNCVMNMC</sequence>
<name>A0A8B6D9I4_MYTGA</name>
<keyword evidence="1" id="KW-0732">Signal</keyword>
<accession>A0A8B6D9I4</accession>